<keyword evidence="1" id="KW-1133">Transmembrane helix</keyword>
<sequence>MKNDEAQRPVSWRRGLLWSACLLALAVIANWPQQYGLPVGFFVRMGFPFRFAFWANDQLETLETWPLVYDLLIWGTAILVPLLARPLRQRGSD</sequence>
<gene>
    <name evidence="2" type="ORF">C5Y93_22255</name>
</gene>
<dbReference type="AlphaFoldDB" id="A0A2S8GHX2"/>
<organism evidence="2 3">
    <name type="scientific">Blastopirellula marina</name>
    <dbReference type="NCBI Taxonomy" id="124"/>
    <lineage>
        <taxon>Bacteria</taxon>
        <taxon>Pseudomonadati</taxon>
        <taxon>Planctomycetota</taxon>
        <taxon>Planctomycetia</taxon>
        <taxon>Pirellulales</taxon>
        <taxon>Pirellulaceae</taxon>
        <taxon>Blastopirellula</taxon>
    </lineage>
</organism>
<comment type="caution">
    <text evidence="2">The sequence shown here is derived from an EMBL/GenBank/DDBJ whole genome shotgun (WGS) entry which is preliminary data.</text>
</comment>
<keyword evidence="1" id="KW-0812">Transmembrane</keyword>
<protein>
    <submittedName>
        <fullName evidence="2">Uncharacterized protein</fullName>
    </submittedName>
</protein>
<proteinExistence type="predicted"/>
<keyword evidence="1" id="KW-0472">Membrane</keyword>
<evidence type="ECO:0000313" key="2">
    <source>
        <dbReference type="EMBL" id="PQO43911.1"/>
    </source>
</evidence>
<feature type="transmembrane region" description="Helical" evidence="1">
    <location>
        <begin position="67"/>
        <end position="84"/>
    </location>
</feature>
<name>A0A2S8GHX2_9BACT</name>
<dbReference type="EMBL" id="PUHZ01000022">
    <property type="protein sequence ID" value="PQO43911.1"/>
    <property type="molecule type" value="Genomic_DNA"/>
</dbReference>
<dbReference type="Proteomes" id="UP000237819">
    <property type="component" value="Unassembled WGS sequence"/>
</dbReference>
<evidence type="ECO:0000256" key="1">
    <source>
        <dbReference type="SAM" id="Phobius"/>
    </source>
</evidence>
<accession>A0A2S8GHX2</accession>
<reference evidence="2 3" key="1">
    <citation type="submission" date="2018-02" db="EMBL/GenBank/DDBJ databases">
        <title>Comparative genomes isolates from brazilian mangrove.</title>
        <authorList>
            <person name="Araujo J.E."/>
            <person name="Taketani R.G."/>
            <person name="Silva M.C.P."/>
            <person name="Loureco M.V."/>
            <person name="Andreote F.D."/>
        </authorList>
    </citation>
    <scope>NUCLEOTIDE SEQUENCE [LARGE SCALE GENOMIC DNA]</scope>
    <source>
        <strain evidence="2 3">Nap-Phe MGV</strain>
    </source>
</reference>
<evidence type="ECO:0000313" key="3">
    <source>
        <dbReference type="Proteomes" id="UP000237819"/>
    </source>
</evidence>